<protein>
    <recommendedName>
        <fullName evidence="4">Membrane-associated protein</fullName>
    </recommendedName>
</protein>
<gene>
    <name evidence="2" type="ORF">BSAL_86015</name>
</gene>
<evidence type="ECO:0008006" key="4">
    <source>
        <dbReference type="Google" id="ProtNLM"/>
    </source>
</evidence>
<name>A0A0S4J9V2_BODSA</name>
<evidence type="ECO:0000313" key="3">
    <source>
        <dbReference type="Proteomes" id="UP000051952"/>
    </source>
</evidence>
<evidence type="ECO:0000313" key="2">
    <source>
        <dbReference type="EMBL" id="CUG79139.1"/>
    </source>
</evidence>
<dbReference type="Proteomes" id="UP000051952">
    <property type="component" value="Unassembled WGS sequence"/>
</dbReference>
<feature type="chain" id="PRO_5006622141" description="Membrane-associated protein" evidence="1">
    <location>
        <begin position="22"/>
        <end position="45"/>
    </location>
</feature>
<proteinExistence type="predicted"/>
<sequence>MVMFPPFLILISLLFGDDVAAAKNGEARYYDAEDSYCFLEIIRTE</sequence>
<keyword evidence="1" id="KW-0732">Signal</keyword>
<reference evidence="3" key="1">
    <citation type="submission" date="2015-09" db="EMBL/GenBank/DDBJ databases">
        <authorList>
            <consortium name="Pathogen Informatics"/>
        </authorList>
    </citation>
    <scope>NUCLEOTIDE SEQUENCE [LARGE SCALE GENOMIC DNA]</scope>
    <source>
        <strain evidence="3">Lake Konstanz</strain>
    </source>
</reference>
<accession>A0A0S4J9V2</accession>
<feature type="signal peptide" evidence="1">
    <location>
        <begin position="1"/>
        <end position="21"/>
    </location>
</feature>
<keyword evidence="3" id="KW-1185">Reference proteome</keyword>
<evidence type="ECO:0000256" key="1">
    <source>
        <dbReference type="SAM" id="SignalP"/>
    </source>
</evidence>
<organism evidence="2 3">
    <name type="scientific">Bodo saltans</name>
    <name type="common">Flagellated protozoan</name>
    <dbReference type="NCBI Taxonomy" id="75058"/>
    <lineage>
        <taxon>Eukaryota</taxon>
        <taxon>Discoba</taxon>
        <taxon>Euglenozoa</taxon>
        <taxon>Kinetoplastea</taxon>
        <taxon>Metakinetoplastina</taxon>
        <taxon>Eubodonida</taxon>
        <taxon>Bodonidae</taxon>
        <taxon>Bodo</taxon>
    </lineage>
</organism>
<dbReference type="EMBL" id="CYKH01001030">
    <property type="protein sequence ID" value="CUG79139.1"/>
    <property type="molecule type" value="Genomic_DNA"/>
</dbReference>
<dbReference type="VEuPathDB" id="TriTrypDB:BSAL_86015"/>
<dbReference type="AlphaFoldDB" id="A0A0S4J9V2"/>